<feature type="chain" id="PRO_5037552743" description="Transmembrane protein 184B" evidence="7">
    <location>
        <begin position="26"/>
        <end position="492"/>
    </location>
</feature>
<comment type="subcellular location">
    <subcellularLocation>
        <location evidence="1">Membrane</location>
        <topology evidence="1">Multi-pass membrane protein</topology>
    </subcellularLocation>
</comment>
<evidence type="ECO:0008006" key="10">
    <source>
        <dbReference type="Google" id="ProtNLM"/>
    </source>
</evidence>
<evidence type="ECO:0000256" key="5">
    <source>
        <dbReference type="SAM" id="MobiDB-lite"/>
    </source>
</evidence>
<dbReference type="GO" id="GO:0016020">
    <property type="term" value="C:membrane"/>
    <property type="evidence" value="ECO:0007669"/>
    <property type="project" value="UniProtKB-SubCell"/>
</dbReference>
<evidence type="ECO:0000313" key="8">
    <source>
        <dbReference type="EnsemblMetazoa" id="XP_038069251.1"/>
    </source>
</evidence>
<feature type="transmembrane region" description="Helical" evidence="6">
    <location>
        <begin position="262"/>
        <end position="286"/>
    </location>
</feature>
<keyword evidence="7" id="KW-0732">Signal</keyword>
<sequence>MAESPSILSTAAAVLATLGTTAVAGLPTAVRPTGPPVVPGTSASGSVPALATLESSGSLLTTLLHTAASVNATEELGNDTTTAAPVYTKIFLQTAAAQGIAGAFAWAAILVTCHQIYMHLRHYTCPGEQRWIVRILFIVPIYAFDSWLGLLFFSQDHYYVYFDSVRDIYEAFVIYNFLSLCYEYLGGESSIMSEIRGKCITPTSWFCCTCCLRGRTYSIGFLRFCKQATLQFCFVKPVMVVITLVLLPFGKYSDGNFSVVDGYLYITIIYNISVSLALYAMFLFYFATRDLLSSFRPVPKFFMVKSIIFVSFWQGVLLAILELGGAITPLEVEGGGETVQAGTVSAGYQNFLVCVEMFFAAIGLHLAFPYSTYEQCTLLSDGQPARPSTMQSISSNLKDTVNPRDMFQDTIHNFSPAYQTYMQQGTTDDSETTGRHNGAGNKGFKGSINSKEGGGKGGGGGGGVGGGIRLPKLSSKSSQNEKSGLLSSDDEF</sequence>
<evidence type="ECO:0000256" key="6">
    <source>
        <dbReference type="SAM" id="Phobius"/>
    </source>
</evidence>
<feature type="transmembrane region" description="Helical" evidence="6">
    <location>
        <begin position="307"/>
        <end position="327"/>
    </location>
</feature>
<feature type="signal peptide" evidence="7">
    <location>
        <begin position="1"/>
        <end position="25"/>
    </location>
</feature>
<keyword evidence="4 6" id="KW-0472">Membrane</keyword>
<dbReference type="InterPro" id="IPR005178">
    <property type="entry name" value="Ostalpha/TMEM184C"/>
</dbReference>
<evidence type="ECO:0000313" key="9">
    <source>
        <dbReference type="Proteomes" id="UP000887568"/>
    </source>
</evidence>
<keyword evidence="3 6" id="KW-1133">Transmembrane helix</keyword>
<dbReference type="AlphaFoldDB" id="A0A914B176"/>
<feature type="transmembrane region" description="Helical" evidence="6">
    <location>
        <begin position="168"/>
        <end position="186"/>
    </location>
</feature>
<proteinExistence type="predicted"/>
<keyword evidence="9" id="KW-1185">Reference proteome</keyword>
<feature type="transmembrane region" description="Helical" evidence="6">
    <location>
        <begin position="228"/>
        <end position="250"/>
    </location>
</feature>
<dbReference type="RefSeq" id="XP_038069251.1">
    <property type="nucleotide sequence ID" value="XM_038213323.1"/>
</dbReference>
<accession>A0A914B176</accession>
<dbReference type="GeneID" id="119738426"/>
<dbReference type="Pfam" id="PF03619">
    <property type="entry name" value="Solute_trans_a"/>
    <property type="match status" value="1"/>
</dbReference>
<feature type="transmembrane region" description="Helical" evidence="6">
    <location>
        <begin position="347"/>
        <end position="368"/>
    </location>
</feature>
<evidence type="ECO:0000256" key="4">
    <source>
        <dbReference type="ARBA" id="ARBA00023136"/>
    </source>
</evidence>
<name>A0A914B176_PATMI</name>
<feature type="transmembrane region" description="Helical" evidence="6">
    <location>
        <begin position="90"/>
        <end position="111"/>
    </location>
</feature>
<evidence type="ECO:0000256" key="3">
    <source>
        <dbReference type="ARBA" id="ARBA00022989"/>
    </source>
</evidence>
<dbReference type="OrthoDB" id="5348404at2759"/>
<protein>
    <recommendedName>
        <fullName evidence="10">Transmembrane protein 184B</fullName>
    </recommendedName>
</protein>
<dbReference type="OMA" id="CIKLIVM"/>
<evidence type="ECO:0000256" key="7">
    <source>
        <dbReference type="SAM" id="SignalP"/>
    </source>
</evidence>
<dbReference type="SMART" id="SM01417">
    <property type="entry name" value="Solute_trans_a"/>
    <property type="match status" value="1"/>
</dbReference>
<organism evidence="8 9">
    <name type="scientific">Patiria miniata</name>
    <name type="common">Bat star</name>
    <name type="synonym">Asterina miniata</name>
    <dbReference type="NCBI Taxonomy" id="46514"/>
    <lineage>
        <taxon>Eukaryota</taxon>
        <taxon>Metazoa</taxon>
        <taxon>Echinodermata</taxon>
        <taxon>Eleutherozoa</taxon>
        <taxon>Asterozoa</taxon>
        <taxon>Asteroidea</taxon>
        <taxon>Valvatacea</taxon>
        <taxon>Valvatida</taxon>
        <taxon>Asterinidae</taxon>
        <taxon>Patiria</taxon>
    </lineage>
</organism>
<feature type="region of interest" description="Disordered" evidence="5">
    <location>
        <begin position="424"/>
        <end position="492"/>
    </location>
</feature>
<feature type="compositionally biased region" description="Polar residues" evidence="5">
    <location>
        <begin position="474"/>
        <end position="486"/>
    </location>
</feature>
<feature type="compositionally biased region" description="Gly residues" evidence="5">
    <location>
        <begin position="455"/>
        <end position="468"/>
    </location>
</feature>
<evidence type="ECO:0000256" key="1">
    <source>
        <dbReference type="ARBA" id="ARBA00004141"/>
    </source>
</evidence>
<dbReference type="PANTHER" id="PTHR23423">
    <property type="entry name" value="ORGANIC SOLUTE TRANSPORTER-RELATED"/>
    <property type="match status" value="1"/>
</dbReference>
<dbReference type="Proteomes" id="UP000887568">
    <property type="component" value="Unplaced"/>
</dbReference>
<reference evidence="8" key="1">
    <citation type="submission" date="2022-11" db="UniProtKB">
        <authorList>
            <consortium name="EnsemblMetazoa"/>
        </authorList>
    </citation>
    <scope>IDENTIFICATION</scope>
</reference>
<evidence type="ECO:0000256" key="2">
    <source>
        <dbReference type="ARBA" id="ARBA00022692"/>
    </source>
</evidence>
<dbReference type="EnsemblMetazoa" id="XM_038213323.1">
    <property type="protein sequence ID" value="XP_038069251.1"/>
    <property type="gene ID" value="LOC119738426"/>
</dbReference>
<keyword evidence="2 6" id="KW-0812">Transmembrane</keyword>
<feature type="transmembrane region" description="Helical" evidence="6">
    <location>
        <begin position="131"/>
        <end position="153"/>
    </location>
</feature>